<dbReference type="GO" id="GO:0022857">
    <property type="term" value="F:transmembrane transporter activity"/>
    <property type="evidence" value="ECO:0007669"/>
    <property type="project" value="TreeGrafter"/>
</dbReference>
<feature type="transmembrane region" description="Helical" evidence="7">
    <location>
        <begin position="238"/>
        <end position="259"/>
    </location>
</feature>
<evidence type="ECO:0000313" key="11">
    <source>
        <dbReference type="Proteomes" id="UP000580568"/>
    </source>
</evidence>
<gene>
    <name evidence="10" type="ORF">bsdtw1_02777</name>
</gene>
<evidence type="ECO:0000256" key="1">
    <source>
        <dbReference type="ARBA" id="ARBA00004651"/>
    </source>
</evidence>
<evidence type="ECO:0000256" key="2">
    <source>
        <dbReference type="ARBA" id="ARBA00022475"/>
    </source>
</evidence>
<accession>A0A6V8SHH6</accession>
<keyword evidence="4 7" id="KW-1133">Transmembrane helix</keyword>
<protein>
    <submittedName>
        <fullName evidence="10">Uncharacterized protein</fullName>
    </submittedName>
</protein>
<comment type="subcellular location">
    <subcellularLocation>
        <location evidence="1">Cell membrane</location>
        <topology evidence="1">Multi-pass membrane protein</topology>
    </subcellularLocation>
</comment>
<dbReference type="RefSeq" id="WP_183278086.1">
    <property type="nucleotide sequence ID" value="NZ_BLZR01000001.1"/>
</dbReference>
<evidence type="ECO:0000313" key="10">
    <source>
        <dbReference type="EMBL" id="GFP76674.1"/>
    </source>
</evidence>
<organism evidence="10 11">
    <name type="scientific">Clostridium fungisolvens</name>
    <dbReference type="NCBI Taxonomy" id="1604897"/>
    <lineage>
        <taxon>Bacteria</taxon>
        <taxon>Bacillati</taxon>
        <taxon>Bacillota</taxon>
        <taxon>Clostridia</taxon>
        <taxon>Eubacteriales</taxon>
        <taxon>Clostridiaceae</taxon>
        <taxon>Clostridium</taxon>
    </lineage>
</organism>
<dbReference type="GO" id="GO:0005886">
    <property type="term" value="C:plasma membrane"/>
    <property type="evidence" value="ECO:0007669"/>
    <property type="project" value="UniProtKB-SubCell"/>
</dbReference>
<reference evidence="10 11" key="1">
    <citation type="submission" date="2020-07" db="EMBL/GenBank/DDBJ databases">
        <title>A new beta-1,3-glucan-decomposing anaerobic bacterium isolated from anoxic soil subjected to biological soil disinfestation.</title>
        <authorList>
            <person name="Ueki A."/>
            <person name="Tonouchi A."/>
        </authorList>
    </citation>
    <scope>NUCLEOTIDE SEQUENCE [LARGE SCALE GENOMIC DNA]</scope>
    <source>
        <strain evidence="10 11">TW1</strain>
    </source>
</reference>
<evidence type="ECO:0000256" key="5">
    <source>
        <dbReference type="ARBA" id="ARBA00023136"/>
    </source>
</evidence>
<dbReference type="Pfam" id="PF12704">
    <property type="entry name" value="MacB_PCD"/>
    <property type="match status" value="1"/>
</dbReference>
<evidence type="ECO:0000259" key="9">
    <source>
        <dbReference type="Pfam" id="PF12704"/>
    </source>
</evidence>
<name>A0A6V8SHH6_9CLOT</name>
<feature type="domain" description="MacB-like periplasmic core" evidence="9">
    <location>
        <begin position="18"/>
        <end position="179"/>
    </location>
</feature>
<dbReference type="InterPro" id="IPR050250">
    <property type="entry name" value="Macrolide_Exporter_MacB"/>
</dbReference>
<feature type="transmembrane region" description="Helical" evidence="7">
    <location>
        <begin position="321"/>
        <end position="344"/>
    </location>
</feature>
<evidence type="ECO:0000256" key="3">
    <source>
        <dbReference type="ARBA" id="ARBA00022692"/>
    </source>
</evidence>
<comment type="caution">
    <text evidence="10">The sequence shown here is derived from an EMBL/GenBank/DDBJ whole genome shotgun (WGS) entry which is preliminary data.</text>
</comment>
<sequence length="361" mass="41365">MKFRRRFTQSGIFVFIIIFTISLFVSLGTNTVQTLYENTAQFNQLTSPKAIAFNVNQSDKISGDQLMDVIKSKKDICLVKEQIFYSIYTGKAIFYNYDMNMQVPIISGRFFDKNDFSKNEPLIVIGKDMKDEVIVENGESYIDYNNEKYRVIGVMGYNNRSSILDNTFYIKLDYFTSKYNNIQTIGTYWLLDGKTSDTETLFNDLNRDLNSKNKITLSKVEVDRSQSSISSALYNRKFTIIIMIVTMLVIGLNIFNITYNYIANKRKEIGVKKALGGTSFMIAIDIICEFEIICLIAFLISQVMYFIIIKFGMLSQVFGSNVYFLSGIITLVVVTFITLIISLIPIKRTLKIDISDAMKGR</sequence>
<dbReference type="EMBL" id="BLZR01000001">
    <property type="protein sequence ID" value="GFP76674.1"/>
    <property type="molecule type" value="Genomic_DNA"/>
</dbReference>
<keyword evidence="11" id="KW-1185">Reference proteome</keyword>
<dbReference type="Pfam" id="PF02687">
    <property type="entry name" value="FtsX"/>
    <property type="match status" value="1"/>
</dbReference>
<evidence type="ECO:0000256" key="4">
    <source>
        <dbReference type="ARBA" id="ARBA00022989"/>
    </source>
</evidence>
<feature type="domain" description="ABC3 transporter permease C-terminal" evidence="8">
    <location>
        <begin position="240"/>
        <end position="353"/>
    </location>
</feature>
<evidence type="ECO:0000256" key="7">
    <source>
        <dbReference type="SAM" id="Phobius"/>
    </source>
</evidence>
<dbReference type="PANTHER" id="PTHR30572:SF4">
    <property type="entry name" value="ABC TRANSPORTER PERMEASE YTRF"/>
    <property type="match status" value="1"/>
</dbReference>
<dbReference type="PANTHER" id="PTHR30572">
    <property type="entry name" value="MEMBRANE COMPONENT OF TRANSPORTER-RELATED"/>
    <property type="match status" value="1"/>
</dbReference>
<keyword evidence="5 7" id="KW-0472">Membrane</keyword>
<evidence type="ECO:0000259" key="8">
    <source>
        <dbReference type="Pfam" id="PF02687"/>
    </source>
</evidence>
<keyword evidence="2" id="KW-1003">Cell membrane</keyword>
<dbReference type="Proteomes" id="UP000580568">
    <property type="component" value="Unassembled WGS sequence"/>
</dbReference>
<keyword evidence="3 7" id="KW-0812">Transmembrane</keyword>
<feature type="transmembrane region" description="Helical" evidence="7">
    <location>
        <begin position="280"/>
        <end position="309"/>
    </location>
</feature>
<dbReference type="InterPro" id="IPR003838">
    <property type="entry name" value="ABC3_permease_C"/>
</dbReference>
<feature type="transmembrane region" description="Helical" evidence="7">
    <location>
        <begin position="12"/>
        <end position="29"/>
    </location>
</feature>
<dbReference type="InterPro" id="IPR025857">
    <property type="entry name" value="MacB_PCD"/>
</dbReference>
<evidence type="ECO:0000256" key="6">
    <source>
        <dbReference type="ARBA" id="ARBA00038076"/>
    </source>
</evidence>
<proteinExistence type="inferred from homology"/>
<dbReference type="AlphaFoldDB" id="A0A6V8SHH6"/>
<comment type="similarity">
    <text evidence="6">Belongs to the ABC-4 integral membrane protein family.</text>
</comment>